<evidence type="ECO:0000256" key="1">
    <source>
        <dbReference type="SAM" id="Phobius"/>
    </source>
</evidence>
<reference evidence="3 4" key="1">
    <citation type="submission" date="2018-08" db="EMBL/GenBank/DDBJ databases">
        <title>A genome reference for cultivated species of the human gut microbiota.</title>
        <authorList>
            <person name="Zou Y."/>
            <person name="Xue W."/>
            <person name="Luo G."/>
        </authorList>
    </citation>
    <scope>NUCLEOTIDE SEQUENCE [LARGE SCALE GENOMIC DNA]</scope>
    <source>
        <strain evidence="3 4">TF08-11</strain>
    </source>
</reference>
<dbReference type="OrthoDB" id="3191381at2"/>
<dbReference type="RefSeq" id="WP_022790326.1">
    <property type="nucleotide sequence ID" value="NZ_CALCIP010000005.1"/>
</dbReference>
<reference evidence="2" key="2">
    <citation type="submission" date="2023-01" db="EMBL/GenBank/DDBJ databases">
        <title>Human gut microbiome strain richness.</title>
        <authorList>
            <person name="Chen-Liaw A."/>
        </authorList>
    </citation>
    <scope>NUCLEOTIDE SEQUENCE</scope>
    <source>
        <strain evidence="2">D8_m1001271B151109d0_201107</strain>
    </source>
</reference>
<protein>
    <submittedName>
        <fullName evidence="3">Uncharacterized protein</fullName>
    </submittedName>
</protein>
<gene>
    <name evidence="3" type="ORF">DXC78_08360</name>
    <name evidence="2" type="ORF">PND82_06080</name>
</gene>
<organism evidence="3 4">
    <name type="scientific">Faecalicoccus pleomorphus</name>
    <dbReference type="NCBI Taxonomy" id="1323"/>
    <lineage>
        <taxon>Bacteria</taxon>
        <taxon>Bacillati</taxon>
        <taxon>Bacillota</taxon>
        <taxon>Erysipelotrichia</taxon>
        <taxon>Erysipelotrichales</taxon>
        <taxon>Erysipelotrichaceae</taxon>
        <taxon>Faecalicoccus</taxon>
    </lineage>
</organism>
<feature type="transmembrane region" description="Helical" evidence="1">
    <location>
        <begin position="6"/>
        <end position="26"/>
    </location>
</feature>
<dbReference type="AlphaFoldDB" id="A0A3E3E568"/>
<proteinExistence type="predicted"/>
<dbReference type="EMBL" id="QUSK01000017">
    <property type="protein sequence ID" value="RGD76038.1"/>
    <property type="molecule type" value="Genomic_DNA"/>
</dbReference>
<accession>A0A3E3E568</accession>
<dbReference type="Proteomes" id="UP000260721">
    <property type="component" value="Unassembled WGS sequence"/>
</dbReference>
<comment type="caution">
    <text evidence="3">The sequence shown here is derived from an EMBL/GenBank/DDBJ whole genome shotgun (WGS) entry which is preliminary data.</text>
</comment>
<sequence length="199" mass="23984">MQDWSMRMILVFVILALLYIIFSSMYRKVHQERLLKELQSLDFEAFDKDIRSTFTKLFFPLYMVEFMKLNRYIMADDTAMIKEQFQKLIRIARNKKQRYEIISMAFEHYVYEEDKEQSKNLLDTIDQGENQGLKDHAHMLYDILIDHKSNHISIMEEQFPQCTAQEKAIVGYLLAKQYRSLNNIKKAEYYEEFVKKESA</sequence>
<evidence type="ECO:0000313" key="2">
    <source>
        <dbReference type="EMBL" id="MDB7982379.1"/>
    </source>
</evidence>
<keyword evidence="1" id="KW-1133">Transmembrane helix</keyword>
<evidence type="ECO:0000313" key="3">
    <source>
        <dbReference type="EMBL" id="RGD76038.1"/>
    </source>
</evidence>
<dbReference type="GeneID" id="77463000"/>
<evidence type="ECO:0000313" key="4">
    <source>
        <dbReference type="Proteomes" id="UP000260721"/>
    </source>
</evidence>
<dbReference type="Proteomes" id="UP001212981">
    <property type="component" value="Unassembled WGS sequence"/>
</dbReference>
<keyword evidence="1" id="KW-0812">Transmembrane</keyword>
<name>A0A3E3E568_9FIRM</name>
<keyword evidence="1" id="KW-0472">Membrane</keyword>
<dbReference type="EMBL" id="JAQLXO010000008">
    <property type="protein sequence ID" value="MDB7982379.1"/>
    <property type="molecule type" value="Genomic_DNA"/>
</dbReference>